<organism evidence="2 3">
    <name type="scientific">Cupriavidus taiwanensis</name>
    <dbReference type="NCBI Taxonomy" id="164546"/>
    <lineage>
        <taxon>Bacteria</taxon>
        <taxon>Pseudomonadati</taxon>
        <taxon>Pseudomonadota</taxon>
        <taxon>Betaproteobacteria</taxon>
        <taxon>Burkholderiales</taxon>
        <taxon>Burkholderiaceae</taxon>
        <taxon>Cupriavidus</taxon>
    </lineage>
</organism>
<sequence>MQVLRNAGFQRLHCGIPPPPDYLYGVIILGITETDLAVDIDAALAILPNPHSPEDEGLAAEVDQEEPAPVDDFEQVPLSLH</sequence>
<comment type="caution">
    <text evidence="2">The sequence shown here is derived from an EMBL/GenBank/DDBJ whole genome shotgun (WGS) entry which is preliminary data.</text>
</comment>
<feature type="compositionally biased region" description="Acidic residues" evidence="1">
    <location>
        <begin position="55"/>
        <end position="74"/>
    </location>
</feature>
<evidence type="ECO:0000256" key="1">
    <source>
        <dbReference type="SAM" id="MobiDB-lite"/>
    </source>
</evidence>
<dbReference type="EMBL" id="OGUU01000045">
    <property type="protein sequence ID" value="SPC25557.1"/>
    <property type="molecule type" value="Genomic_DNA"/>
</dbReference>
<reference evidence="2 3" key="1">
    <citation type="submission" date="2018-01" db="EMBL/GenBank/DDBJ databases">
        <authorList>
            <person name="Clerissi C."/>
        </authorList>
    </citation>
    <scope>NUCLEOTIDE SEQUENCE [LARGE SCALE GENOMIC DNA]</scope>
    <source>
        <strain evidence="2">Cupriavidus taiwanensis STM 6021</strain>
    </source>
</reference>
<accession>A0A7Z7JIL0</accession>
<gene>
    <name evidence="2" type="ORF">CBM2594_U10058</name>
</gene>
<evidence type="ECO:0000313" key="2">
    <source>
        <dbReference type="EMBL" id="SPC25557.1"/>
    </source>
</evidence>
<dbReference type="AlphaFoldDB" id="A0A7Z7JIL0"/>
<evidence type="ECO:0000313" key="3">
    <source>
        <dbReference type="Proteomes" id="UP000257139"/>
    </source>
</evidence>
<proteinExistence type="predicted"/>
<name>A0A7Z7JIL0_9BURK</name>
<feature type="region of interest" description="Disordered" evidence="1">
    <location>
        <begin position="51"/>
        <end position="81"/>
    </location>
</feature>
<protein>
    <submittedName>
        <fullName evidence="2">Uncharacterized protein</fullName>
    </submittedName>
</protein>
<dbReference type="Proteomes" id="UP000257139">
    <property type="component" value="Unassembled WGS sequence"/>
</dbReference>